<proteinExistence type="predicted"/>
<evidence type="ECO:0008006" key="3">
    <source>
        <dbReference type="Google" id="ProtNLM"/>
    </source>
</evidence>
<reference evidence="1 2" key="1">
    <citation type="submission" date="2016-10" db="EMBL/GenBank/DDBJ databases">
        <authorList>
            <person name="de Groot N.N."/>
        </authorList>
    </citation>
    <scope>NUCLEOTIDE SEQUENCE [LARGE SCALE GENOMIC DNA]</scope>
    <source>
        <strain evidence="1 2">GAS522</strain>
    </source>
</reference>
<dbReference type="EMBL" id="FNTI01000001">
    <property type="protein sequence ID" value="SEC84092.1"/>
    <property type="molecule type" value="Genomic_DNA"/>
</dbReference>
<sequence>MEAAKLTVVDDEILNASFLERFIKSAKASVATIKSALSKVLGLFEANDRLVIIDKDTPAPRIPFVKLHEAGHGTMPHQSKVYSLIHDCEKTLDPEIADLFEREANVFASEALFQGELWAQHANDHKFGIKTGMALAKQFGGSNYATFRRYVTSNASACCLVVLEPKLTYDHAGFRADIRRVVVSKTFHRMYDAAGFGTAIVSGHSLASLVPRGAKQRMVAPREFVLTDRNGDTRTCTGEAFKTPHQILVLVRDEHPKAKLVALPGETEFNTILSASTRKQIS</sequence>
<dbReference type="AlphaFoldDB" id="A0A1H4VSK0"/>
<name>A0A1H4VSK0_9BRAD</name>
<accession>A0A1H4VSK0</accession>
<gene>
    <name evidence="1" type="ORF">SAMN05444171_2387</name>
</gene>
<evidence type="ECO:0000313" key="1">
    <source>
        <dbReference type="EMBL" id="SEC84092.1"/>
    </source>
</evidence>
<dbReference type="Proteomes" id="UP000183208">
    <property type="component" value="Unassembled WGS sequence"/>
</dbReference>
<dbReference type="OrthoDB" id="9794834at2"/>
<evidence type="ECO:0000313" key="2">
    <source>
        <dbReference type="Proteomes" id="UP000183208"/>
    </source>
</evidence>
<protein>
    <recommendedName>
        <fullName evidence="3">IrrE N-terminal-like domain-containing protein</fullName>
    </recommendedName>
</protein>
<dbReference type="RefSeq" id="WP_074819175.1">
    <property type="nucleotide sequence ID" value="NZ_FNTI01000001.1"/>
</dbReference>
<organism evidence="1 2">
    <name type="scientific">Bradyrhizobium lablabi</name>
    <dbReference type="NCBI Taxonomy" id="722472"/>
    <lineage>
        <taxon>Bacteria</taxon>
        <taxon>Pseudomonadati</taxon>
        <taxon>Pseudomonadota</taxon>
        <taxon>Alphaproteobacteria</taxon>
        <taxon>Hyphomicrobiales</taxon>
        <taxon>Nitrobacteraceae</taxon>
        <taxon>Bradyrhizobium</taxon>
    </lineage>
</organism>
<dbReference type="Gene3D" id="1.10.10.2910">
    <property type="match status" value="1"/>
</dbReference>